<feature type="transmembrane region" description="Helical" evidence="6">
    <location>
        <begin position="351"/>
        <end position="368"/>
    </location>
</feature>
<accession>A0A6A6HJ76</accession>
<dbReference type="InterPro" id="IPR036259">
    <property type="entry name" value="MFS_trans_sf"/>
</dbReference>
<dbReference type="PANTHER" id="PTHR23501:SF199">
    <property type="entry name" value="MFS EFFLUX TRANSPORTER INPD-RELATED"/>
    <property type="match status" value="1"/>
</dbReference>
<feature type="region of interest" description="Disordered" evidence="5">
    <location>
        <begin position="1"/>
        <end position="144"/>
    </location>
</feature>
<feature type="transmembrane region" description="Helical" evidence="6">
    <location>
        <begin position="154"/>
        <end position="180"/>
    </location>
</feature>
<proteinExistence type="predicted"/>
<feature type="transmembrane region" description="Helical" evidence="6">
    <location>
        <begin position="380"/>
        <end position="398"/>
    </location>
</feature>
<comment type="subcellular location">
    <subcellularLocation>
        <location evidence="1">Membrane</location>
        <topology evidence="1">Multi-pass membrane protein</topology>
    </subcellularLocation>
</comment>
<feature type="transmembrane region" description="Helical" evidence="6">
    <location>
        <begin position="310"/>
        <end position="330"/>
    </location>
</feature>
<keyword evidence="3 6" id="KW-1133">Transmembrane helix</keyword>
<dbReference type="InterPro" id="IPR011701">
    <property type="entry name" value="MFS"/>
</dbReference>
<feature type="transmembrane region" description="Helical" evidence="6">
    <location>
        <begin position="519"/>
        <end position="540"/>
    </location>
</feature>
<name>A0A6A6HJ76_VIRVR</name>
<feature type="transmembrane region" description="Helical" evidence="6">
    <location>
        <begin position="279"/>
        <end position="298"/>
    </location>
</feature>
<evidence type="ECO:0000256" key="1">
    <source>
        <dbReference type="ARBA" id="ARBA00004141"/>
    </source>
</evidence>
<dbReference type="PANTHER" id="PTHR23501">
    <property type="entry name" value="MAJOR FACILITATOR SUPERFAMILY"/>
    <property type="match status" value="1"/>
</dbReference>
<dbReference type="GO" id="GO:0005886">
    <property type="term" value="C:plasma membrane"/>
    <property type="evidence" value="ECO:0007669"/>
    <property type="project" value="TreeGrafter"/>
</dbReference>
<evidence type="ECO:0000256" key="5">
    <source>
        <dbReference type="SAM" id="MobiDB-lite"/>
    </source>
</evidence>
<keyword evidence="4 6" id="KW-0472">Membrane</keyword>
<feature type="transmembrane region" description="Helical" evidence="6">
    <location>
        <begin position="222"/>
        <end position="241"/>
    </location>
</feature>
<keyword evidence="9" id="KW-1185">Reference proteome</keyword>
<evidence type="ECO:0000256" key="3">
    <source>
        <dbReference type="ARBA" id="ARBA00022989"/>
    </source>
</evidence>
<dbReference type="OrthoDB" id="10021397at2759"/>
<dbReference type="CDD" id="cd17502">
    <property type="entry name" value="MFS_Azr1_MDR_like"/>
    <property type="match status" value="1"/>
</dbReference>
<dbReference type="SUPFAM" id="SSF103473">
    <property type="entry name" value="MFS general substrate transporter"/>
    <property type="match status" value="1"/>
</dbReference>
<gene>
    <name evidence="8" type="ORF">EV356DRAFT_529195</name>
</gene>
<evidence type="ECO:0000256" key="2">
    <source>
        <dbReference type="ARBA" id="ARBA00022692"/>
    </source>
</evidence>
<reference evidence="8" key="1">
    <citation type="journal article" date="2020" name="Stud. Mycol.">
        <title>101 Dothideomycetes genomes: a test case for predicting lifestyles and emergence of pathogens.</title>
        <authorList>
            <person name="Haridas S."/>
            <person name="Albert R."/>
            <person name="Binder M."/>
            <person name="Bloem J."/>
            <person name="Labutti K."/>
            <person name="Salamov A."/>
            <person name="Andreopoulos B."/>
            <person name="Baker S."/>
            <person name="Barry K."/>
            <person name="Bills G."/>
            <person name="Bluhm B."/>
            <person name="Cannon C."/>
            <person name="Castanera R."/>
            <person name="Culley D."/>
            <person name="Daum C."/>
            <person name="Ezra D."/>
            <person name="Gonzalez J."/>
            <person name="Henrissat B."/>
            <person name="Kuo A."/>
            <person name="Liang C."/>
            <person name="Lipzen A."/>
            <person name="Lutzoni F."/>
            <person name="Magnuson J."/>
            <person name="Mondo S."/>
            <person name="Nolan M."/>
            <person name="Ohm R."/>
            <person name="Pangilinan J."/>
            <person name="Park H.-J."/>
            <person name="Ramirez L."/>
            <person name="Alfaro M."/>
            <person name="Sun H."/>
            <person name="Tritt A."/>
            <person name="Yoshinaga Y."/>
            <person name="Zwiers L.-H."/>
            <person name="Turgeon B."/>
            <person name="Goodwin S."/>
            <person name="Spatafora J."/>
            <person name="Crous P."/>
            <person name="Grigoriev I."/>
        </authorList>
    </citation>
    <scope>NUCLEOTIDE SEQUENCE</scope>
    <source>
        <strain evidence="8">Tuck. ex Michener</strain>
    </source>
</reference>
<dbReference type="PROSITE" id="PS50850">
    <property type="entry name" value="MFS"/>
    <property type="match status" value="1"/>
</dbReference>
<feature type="transmembrane region" description="Helical" evidence="6">
    <location>
        <begin position="460"/>
        <end position="480"/>
    </location>
</feature>
<organism evidence="8 9">
    <name type="scientific">Viridothelium virens</name>
    <name type="common">Speckled blister lichen</name>
    <name type="synonym">Trypethelium virens</name>
    <dbReference type="NCBI Taxonomy" id="1048519"/>
    <lineage>
        <taxon>Eukaryota</taxon>
        <taxon>Fungi</taxon>
        <taxon>Dikarya</taxon>
        <taxon>Ascomycota</taxon>
        <taxon>Pezizomycotina</taxon>
        <taxon>Dothideomycetes</taxon>
        <taxon>Dothideomycetes incertae sedis</taxon>
        <taxon>Trypetheliales</taxon>
        <taxon>Trypetheliaceae</taxon>
        <taxon>Viridothelium</taxon>
    </lineage>
</organism>
<evidence type="ECO:0000313" key="8">
    <source>
        <dbReference type="EMBL" id="KAF2238195.1"/>
    </source>
</evidence>
<feature type="transmembrane region" description="Helical" evidence="6">
    <location>
        <begin position="618"/>
        <end position="640"/>
    </location>
</feature>
<feature type="transmembrane region" description="Helical" evidence="6">
    <location>
        <begin position="419"/>
        <end position="440"/>
    </location>
</feature>
<dbReference type="InterPro" id="IPR020846">
    <property type="entry name" value="MFS_dom"/>
</dbReference>
<feature type="compositionally biased region" description="Polar residues" evidence="5">
    <location>
        <begin position="26"/>
        <end position="53"/>
    </location>
</feature>
<sequence length="656" mass="70089">MNLDPVSGQTESPTESSTTTASKPSQPLSAPSTTINNHDSLSDGSLNKETNGGISAANHQRLGSAKALQGPDTKETVEEKSNGIIIGPNTTVPGDEKFSSNKTASEGDAQEEAITNPQDAEKNYSNDEIRETPPSQDEDTTTEDETIYPGGFKLAILSFGLCLALFVVALDNTIIATAIPRITSVFDSLDDVGWYGSSYLLTTTSLQPSFGKVYTYMDVKYTYLAALVIFEVGSILCAAATSSKMLIVGRAVAGAGAAALFSGGMTIIGFAVPLRRRPFYIALLASMFGISSIVGPILGGALTDRVSWRWCFWINLPFGGVAIAVVAIFFENPKRRHTEMSVRQKIAEVDLVGAFLLICAIVCLLLALQWGGTTYPWHDSKIWGCILGFGLILIVFIVHQSYRGDRATIPPRILLKQRTVFACAWFSCFLAMGLYAHIYYLPIYFQAVKGTTAEGSGIRLIAYLVSNTIVSILVGGAITALGYYAPFMIIAAIIFTIGAGLLTTLHVDSSRATWIGYQVLTGAGSGIGVQIPFTAVQVVLDSKDMPSGNAITIFFNTLGGAISVSAVENIFLNKLVQEVPKYVPGLDPTLIINSGATHIRDIVTPAQLPGVLYAYNKAITTAFILGVVTGGLCFFFSLFVEWRSVKGKKMIAAGGA</sequence>
<dbReference type="EMBL" id="ML991776">
    <property type="protein sequence ID" value="KAF2238195.1"/>
    <property type="molecule type" value="Genomic_DNA"/>
</dbReference>
<feature type="transmembrane region" description="Helical" evidence="6">
    <location>
        <begin position="247"/>
        <end position="272"/>
    </location>
</feature>
<dbReference type="Gene3D" id="1.20.1250.20">
    <property type="entry name" value="MFS general substrate transporter like domains"/>
    <property type="match status" value="2"/>
</dbReference>
<feature type="transmembrane region" description="Helical" evidence="6">
    <location>
        <begin position="552"/>
        <end position="572"/>
    </location>
</feature>
<protein>
    <submittedName>
        <fullName evidence="8">MFS general substrate transporter</fullName>
    </submittedName>
</protein>
<dbReference type="Proteomes" id="UP000800092">
    <property type="component" value="Unassembled WGS sequence"/>
</dbReference>
<evidence type="ECO:0000256" key="6">
    <source>
        <dbReference type="SAM" id="Phobius"/>
    </source>
</evidence>
<dbReference type="Pfam" id="PF07690">
    <property type="entry name" value="MFS_1"/>
    <property type="match status" value="1"/>
</dbReference>
<evidence type="ECO:0000313" key="9">
    <source>
        <dbReference type="Proteomes" id="UP000800092"/>
    </source>
</evidence>
<evidence type="ECO:0000256" key="4">
    <source>
        <dbReference type="ARBA" id="ARBA00023136"/>
    </source>
</evidence>
<keyword evidence="2 6" id="KW-0812">Transmembrane</keyword>
<feature type="compositionally biased region" description="Basic and acidic residues" evidence="5">
    <location>
        <begin position="119"/>
        <end position="131"/>
    </location>
</feature>
<dbReference type="AlphaFoldDB" id="A0A6A6HJ76"/>
<feature type="compositionally biased region" description="Basic and acidic residues" evidence="5">
    <location>
        <begin position="72"/>
        <end position="81"/>
    </location>
</feature>
<dbReference type="GO" id="GO:0022857">
    <property type="term" value="F:transmembrane transporter activity"/>
    <property type="evidence" value="ECO:0007669"/>
    <property type="project" value="InterPro"/>
</dbReference>
<dbReference type="FunFam" id="1.20.1720.10:FF:000012">
    <property type="entry name" value="MFS toxin efflux pump (AflT)"/>
    <property type="match status" value="1"/>
</dbReference>
<evidence type="ECO:0000259" key="7">
    <source>
        <dbReference type="PROSITE" id="PS50850"/>
    </source>
</evidence>
<dbReference type="FunFam" id="1.20.1250.20:FF:000196">
    <property type="entry name" value="MFS toxin efflux pump (AflT)"/>
    <property type="match status" value="1"/>
</dbReference>
<feature type="domain" description="Major facilitator superfamily (MFS) profile" evidence="7">
    <location>
        <begin position="157"/>
        <end position="645"/>
    </location>
</feature>
<feature type="compositionally biased region" description="Low complexity" evidence="5">
    <location>
        <begin position="10"/>
        <end position="25"/>
    </location>
</feature>
<feature type="transmembrane region" description="Helical" evidence="6">
    <location>
        <begin position="487"/>
        <end position="507"/>
    </location>
</feature>